<feature type="non-terminal residue" evidence="2">
    <location>
        <position position="245"/>
    </location>
</feature>
<dbReference type="EMBL" id="CAAALY010250068">
    <property type="protein sequence ID" value="VEL35538.1"/>
    <property type="molecule type" value="Genomic_DNA"/>
</dbReference>
<sequence>MPMYFPLSALLSSRSGMHEFAALSPGQLIHSAQFPIRRRVHHSEPESERSPPLALDAYPSRQQVTNTTANVANAASELVSHNTPIVPGASTGLTTSSTSLDKLRTNFFAWSCRWFAQPLLPKYEPTSTTPRSSTHATSSVLTPPPILLLSQASAGQPGHGWRHHDALQTHPVSGNVAISISSTRSVIKSASSPETRALITKTVGTPIDRQNKDYTVIDKCKTGLSAGGQNREDVLTTSDTTTAVG</sequence>
<evidence type="ECO:0000256" key="1">
    <source>
        <dbReference type="SAM" id="MobiDB-lite"/>
    </source>
</evidence>
<name>A0A448XFS9_9PLAT</name>
<evidence type="ECO:0000313" key="2">
    <source>
        <dbReference type="EMBL" id="VEL35538.1"/>
    </source>
</evidence>
<protein>
    <submittedName>
        <fullName evidence="2">Uncharacterized protein</fullName>
    </submittedName>
</protein>
<evidence type="ECO:0000313" key="3">
    <source>
        <dbReference type="Proteomes" id="UP000784294"/>
    </source>
</evidence>
<proteinExistence type="predicted"/>
<feature type="compositionally biased region" description="Polar residues" evidence="1">
    <location>
        <begin position="235"/>
        <end position="245"/>
    </location>
</feature>
<comment type="caution">
    <text evidence="2">The sequence shown here is derived from an EMBL/GenBank/DDBJ whole genome shotgun (WGS) entry which is preliminary data.</text>
</comment>
<reference evidence="2" key="1">
    <citation type="submission" date="2018-11" db="EMBL/GenBank/DDBJ databases">
        <authorList>
            <consortium name="Pathogen Informatics"/>
        </authorList>
    </citation>
    <scope>NUCLEOTIDE SEQUENCE</scope>
</reference>
<organism evidence="2 3">
    <name type="scientific">Protopolystoma xenopodis</name>
    <dbReference type="NCBI Taxonomy" id="117903"/>
    <lineage>
        <taxon>Eukaryota</taxon>
        <taxon>Metazoa</taxon>
        <taxon>Spiralia</taxon>
        <taxon>Lophotrochozoa</taxon>
        <taxon>Platyhelminthes</taxon>
        <taxon>Monogenea</taxon>
        <taxon>Polyopisthocotylea</taxon>
        <taxon>Polystomatidea</taxon>
        <taxon>Polystomatidae</taxon>
        <taxon>Protopolystoma</taxon>
    </lineage>
</organism>
<feature type="region of interest" description="Disordered" evidence="1">
    <location>
        <begin position="225"/>
        <end position="245"/>
    </location>
</feature>
<dbReference type="OrthoDB" id="10262360at2759"/>
<dbReference type="AlphaFoldDB" id="A0A448XFS9"/>
<dbReference type="Proteomes" id="UP000784294">
    <property type="component" value="Unassembled WGS sequence"/>
</dbReference>
<accession>A0A448XFS9</accession>
<gene>
    <name evidence="2" type="ORF">PXEA_LOCUS28978</name>
</gene>
<keyword evidence="3" id="KW-1185">Reference proteome</keyword>